<name>A0A381QGW9_9ZZZZ</name>
<dbReference type="AlphaFoldDB" id="A0A381QGW9"/>
<protein>
    <recommendedName>
        <fullName evidence="4">Short-chain dehydrogenase</fullName>
    </recommendedName>
</protein>
<evidence type="ECO:0000256" key="2">
    <source>
        <dbReference type="ARBA" id="ARBA00023002"/>
    </source>
</evidence>
<keyword evidence="2" id="KW-0560">Oxidoreductase</keyword>
<dbReference type="PANTHER" id="PTHR43639">
    <property type="entry name" value="OXIDOREDUCTASE, SHORT-CHAIN DEHYDROGENASE/REDUCTASE FAMILY (AFU_ORTHOLOGUE AFUA_5G02870)"/>
    <property type="match status" value="1"/>
</dbReference>
<comment type="similarity">
    <text evidence="1">Belongs to the short-chain dehydrogenases/reductases (SDR) family.</text>
</comment>
<feature type="non-terminal residue" evidence="3">
    <location>
        <position position="169"/>
    </location>
</feature>
<evidence type="ECO:0000313" key="3">
    <source>
        <dbReference type="EMBL" id="SUZ78565.1"/>
    </source>
</evidence>
<reference evidence="3" key="1">
    <citation type="submission" date="2018-05" db="EMBL/GenBank/DDBJ databases">
        <authorList>
            <person name="Lanie J.A."/>
            <person name="Ng W.-L."/>
            <person name="Kazmierczak K.M."/>
            <person name="Andrzejewski T.M."/>
            <person name="Davidsen T.M."/>
            <person name="Wayne K.J."/>
            <person name="Tettelin H."/>
            <person name="Glass J.I."/>
            <person name="Rusch D."/>
            <person name="Podicherti R."/>
            <person name="Tsui H.-C.T."/>
            <person name="Winkler M.E."/>
        </authorList>
    </citation>
    <scope>NUCLEOTIDE SEQUENCE</scope>
</reference>
<dbReference type="SUPFAM" id="SSF51735">
    <property type="entry name" value="NAD(P)-binding Rossmann-fold domains"/>
    <property type="match status" value="1"/>
</dbReference>
<evidence type="ECO:0000256" key="1">
    <source>
        <dbReference type="ARBA" id="ARBA00006484"/>
    </source>
</evidence>
<dbReference type="Gene3D" id="3.40.50.720">
    <property type="entry name" value="NAD(P)-binding Rossmann-like Domain"/>
    <property type="match status" value="1"/>
</dbReference>
<dbReference type="InterPro" id="IPR036291">
    <property type="entry name" value="NAD(P)-bd_dom_sf"/>
</dbReference>
<gene>
    <name evidence="3" type="ORF">METZ01_LOCUS31419</name>
</gene>
<dbReference type="Pfam" id="PF00106">
    <property type="entry name" value="adh_short"/>
    <property type="match status" value="1"/>
</dbReference>
<proteinExistence type="inferred from homology"/>
<dbReference type="PRINTS" id="PR00081">
    <property type="entry name" value="GDHRDH"/>
</dbReference>
<dbReference type="EMBL" id="UINC01001359">
    <property type="protein sequence ID" value="SUZ78565.1"/>
    <property type="molecule type" value="Genomic_DNA"/>
</dbReference>
<accession>A0A381QGW9</accession>
<dbReference type="GO" id="GO:0016491">
    <property type="term" value="F:oxidoreductase activity"/>
    <property type="evidence" value="ECO:0007669"/>
    <property type="project" value="UniProtKB-KW"/>
</dbReference>
<dbReference type="PANTHER" id="PTHR43639:SF1">
    <property type="entry name" value="SHORT-CHAIN DEHYDROGENASE_REDUCTASE FAMILY PROTEIN"/>
    <property type="match status" value="1"/>
</dbReference>
<sequence>MQAVLPRCMGGGTILVTGGAKRIGRAICIQLANDGFAIAVHHRNSASEASDLAHAIVSMGGSATTVQCDLSDPVATSTLIDEASGALGPVFGLVNNASMFVYDDIATFDETSWDAHMAVNARAPMMLIRSLCQRLGGDGHASVVNILDQKVAAPNPDHLSYTASRYAML</sequence>
<evidence type="ECO:0008006" key="4">
    <source>
        <dbReference type="Google" id="ProtNLM"/>
    </source>
</evidence>
<organism evidence="3">
    <name type="scientific">marine metagenome</name>
    <dbReference type="NCBI Taxonomy" id="408172"/>
    <lineage>
        <taxon>unclassified sequences</taxon>
        <taxon>metagenomes</taxon>
        <taxon>ecological metagenomes</taxon>
    </lineage>
</organism>
<dbReference type="InterPro" id="IPR002347">
    <property type="entry name" value="SDR_fam"/>
</dbReference>